<keyword evidence="1" id="KW-1185">Reference proteome</keyword>
<reference evidence="2" key="1">
    <citation type="submission" date="2022-11" db="UniProtKB">
        <authorList>
            <consortium name="WormBaseParasite"/>
        </authorList>
    </citation>
    <scope>IDENTIFICATION</scope>
</reference>
<dbReference type="AlphaFoldDB" id="A0A914XTE9"/>
<dbReference type="Proteomes" id="UP000887577">
    <property type="component" value="Unplaced"/>
</dbReference>
<protein>
    <submittedName>
        <fullName evidence="2">Uncharacterized protein</fullName>
    </submittedName>
</protein>
<accession>A0A914XTE9</accession>
<evidence type="ECO:0000313" key="1">
    <source>
        <dbReference type="Proteomes" id="UP000887577"/>
    </source>
</evidence>
<sequence>MCEEKCNELSEICVENDQLVQKCNKLPKECSKALEAFVNPPKLLVSQKSSWNLLPRIQQRQKQWNENHRRSVSRVL</sequence>
<dbReference type="WBParaSite" id="PSU_v2.g10239.t1">
    <property type="protein sequence ID" value="PSU_v2.g10239.t1"/>
    <property type="gene ID" value="PSU_v2.g10239"/>
</dbReference>
<proteinExistence type="predicted"/>
<evidence type="ECO:0000313" key="2">
    <source>
        <dbReference type="WBParaSite" id="PSU_v2.g10239.t1"/>
    </source>
</evidence>
<name>A0A914XTE9_9BILA</name>
<organism evidence="1 2">
    <name type="scientific">Panagrolaimus superbus</name>
    <dbReference type="NCBI Taxonomy" id="310955"/>
    <lineage>
        <taxon>Eukaryota</taxon>
        <taxon>Metazoa</taxon>
        <taxon>Ecdysozoa</taxon>
        <taxon>Nematoda</taxon>
        <taxon>Chromadorea</taxon>
        <taxon>Rhabditida</taxon>
        <taxon>Tylenchina</taxon>
        <taxon>Panagrolaimomorpha</taxon>
        <taxon>Panagrolaimoidea</taxon>
        <taxon>Panagrolaimidae</taxon>
        <taxon>Panagrolaimus</taxon>
    </lineage>
</organism>